<evidence type="ECO:0000313" key="4">
    <source>
        <dbReference type="EMBL" id="MDG3003763.1"/>
    </source>
</evidence>
<protein>
    <submittedName>
        <fullName evidence="4">Translation initiation factor</fullName>
    </submittedName>
</protein>
<evidence type="ECO:0000259" key="3">
    <source>
        <dbReference type="PROSITE" id="PS50296"/>
    </source>
</evidence>
<evidence type="ECO:0000256" key="2">
    <source>
        <dbReference type="ARBA" id="ARBA00022917"/>
    </source>
</evidence>
<keyword evidence="2" id="KW-0648">Protein biosynthesis</keyword>
<dbReference type="InterPro" id="IPR005872">
    <property type="entry name" value="SUI1_arc_bac"/>
</dbReference>
<keyword evidence="5" id="KW-1185">Reference proteome</keyword>
<evidence type="ECO:0000313" key="5">
    <source>
        <dbReference type="Proteomes" id="UP001216907"/>
    </source>
</evidence>
<sequence length="121" mass="13366">MTRLFAGTPWDRPPVCETCGRLESECACPPRPVERVRIPPADQTARVALDKRPKGKLVTLVSELDPEGNDLEELTSLLKTACGTGGTYKDGRIELQGDRRDAAERALQKFGYKTKRRKGPG</sequence>
<dbReference type="InterPro" id="IPR001950">
    <property type="entry name" value="SUI1"/>
</dbReference>
<dbReference type="CDD" id="cd11567">
    <property type="entry name" value="YciH_like"/>
    <property type="match status" value="1"/>
</dbReference>
<dbReference type="RefSeq" id="WP_277860112.1">
    <property type="nucleotide sequence ID" value="NZ_JARRAG010000001.1"/>
</dbReference>
<keyword evidence="1" id="KW-0810">Translation regulation</keyword>
<dbReference type="Proteomes" id="UP001216907">
    <property type="component" value="Unassembled WGS sequence"/>
</dbReference>
<evidence type="ECO:0000256" key="1">
    <source>
        <dbReference type="ARBA" id="ARBA00022845"/>
    </source>
</evidence>
<organism evidence="4 5">
    <name type="scientific">Paludisphaera mucosa</name>
    <dbReference type="NCBI Taxonomy" id="3030827"/>
    <lineage>
        <taxon>Bacteria</taxon>
        <taxon>Pseudomonadati</taxon>
        <taxon>Planctomycetota</taxon>
        <taxon>Planctomycetia</taxon>
        <taxon>Isosphaerales</taxon>
        <taxon>Isosphaeraceae</taxon>
        <taxon>Paludisphaera</taxon>
    </lineage>
</organism>
<dbReference type="Gene3D" id="3.30.780.10">
    <property type="entry name" value="SUI1-like domain"/>
    <property type="match status" value="1"/>
</dbReference>
<gene>
    <name evidence="4" type="ORF">PZE19_08275</name>
</gene>
<name>A0ABT6F8P5_9BACT</name>
<dbReference type="GO" id="GO:0003743">
    <property type="term" value="F:translation initiation factor activity"/>
    <property type="evidence" value="ECO:0007669"/>
    <property type="project" value="UniProtKB-KW"/>
</dbReference>
<proteinExistence type="predicted"/>
<feature type="domain" description="SUI1" evidence="3">
    <location>
        <begin position="45"/>
        <end position="111"/>
    </location>
</feature>
<reference evidence="4 5" key="1">
    <citation type="submission" date="2023-03" db="EMBL/GenBank/DDBJ databases">
        <title>Paludisphaera mucosa sp. nov. a novel planctomycete from northern fen.</title>
        <authorList>
            <person name="Ivanova A."/>
        </authorList>
    </citation>
    <scope>NUCLEOTIDE SEQUENCE [LARGE SCALE GENOMIC DNA]</scope>
    <source>
        <strain evidence="4 5">Pla2</strain>
    </source>
</reference>
<dbReference type="InterPro" id="IPR036877">
    <property type="entry name" value="SUI1_dom_sf"/>
</dbReference>
<dbReference type="SUPFAM" id="SSF55159">
    <property type="entry name" value="eIF1-like"/>
    <property type="match status" value="1"/>
</dbReference>
<accession>A0ABT6F8P5</accession>
<comment type="caution">
    <text evidence="4">The sequence shown here is derived from an EMBL/GenBank/DDBJ whole genome shotgun (WGS) entry which is preliminary data.</text>
</comment>
<keyword evidence="4" id="KW-0396">Initiation factor</keyword>
<dbReference type="Pfam" id="PF01253">
    <property type="entry name" value="SUI1"/>
    <property type="match status" value="1"/>
</dbReference>
<dbReference type="EMBL" id="JARRAG010000001">
    <property type="protein sequence ID" value="MDG3003763.1"/>
    <property type="molecule type" value="Genomic_DNA"/>
</dbReference>
<dbReference type="PROSITE" id="PS50296">
    <property type="entry name" value="SUI1"/>
    <property type="match status" value="1"/>
</dbReference>
<dbReference type="PIRSF" id="PIRSF037511">
    <property type="entry name" value="Transl_init_SUI1_pro"/>
    <property type="match status" value="1"/>
</dbReference>